<dbReference type="GO" id="GO:0010041">
    <property type="term" value="P:response to iron(III) ion"/>
    <property type="evidence" value="ECO:0007669"/>
    <property type="project" value="TreeGrafter"/>
</dbReference>
<accession>A0AAU1U676</accession>
<dbReference type="GO" id="GO:0009103">
    <property type="term" value="P:lipopolysaccharide biosynthetic process"/>
    <property type="evidence" value="ECO:0007669"/>
    <property type="project" value="UniProtKB-ARBA"/>
</dbReference>
<evidence type="ECO:0000313" key="10">
    <source>
        <dbReference type="EMBL" id="WTS13367.1"/>
    </source>
</evidence>
<sequence length="466" mass="50669">MWPALTTLAIACLRINGPQLGTDELVTSDVGRRSMGQTLAMLHNVDAVHATYYVLMHGWMAVFGDSETAMRMPSALAMSGTAALVALIGRRLFGPRAGMCGGLLFALIPVVSRFAQEARSYALVVLAATLATFLLLRALDAPRRWWRWVGYSLCVAVIGLLHLIALTVLAGHFAAVVHRARREGGVLWRFCLAALAGAAGVIPVVVLGTSQASRQLFWVPEPDLWGLVDIWPQVFASALCAGVMIVLAAMAWKERRDALLLCFTVAVLPPFVLWAASHGDVSYFRYQYALFTVPAWTVLAGAGLARVARSWLTVGVVLTVVGLLVLPDQRRMRGEFEHDVPHNADYKAAARTIEKHYRSGDAAVYVKGAPWMLDQGVRYYLRPGLKLREVFVATPAAENSELFPAYCPVPVMCLRGESRIWVVVPGNDPDPLNAVPADQAAALRAQYTTTGTVPLSGLTVALLERK</sequence>
<feature type="transmembrane region" description="Helical" evidence="8">
    <location>
        <begin position="151"/>
        <end position="174"/>
    </location>
</feature>
<reference evidence="10" key="1">
    <citation type="submission" date="2022-10" db="EMBL/GenBank/DDBJ databases">
        <title>The complete genomes of actinobacterial strains from the NBC collection.</title>
        <authorList>
            <person name="Joergensen T.S."/>
            <person name="Alvarez Arevalo M."/>
            <person name="Sterndorff E.B."/>
            <person name="Faurdal D."/>
            <person name="Vuksanovic O."/>
            <person name="Mourched A.-S."/>
            <person name="Charusanti P."/>
            <person name="Shaw S."/>
            <person name="Blin K."/>
            <person name="Weber T."/>
        </authorList>
    </citation>
    <scope>NUCLEOTIDE SEQUENCE</scope>
    <source>
        <strain evidence="10">NBC_00119</strain>
    </source>
</reference>
<dbReference type="GO" id="GO:0016763">
    <property type="term" value="F:pentosyltransferase activity"/>
    <property type="evidence" value="ECO:0007669"/>
    <property type="project" value="TreeGrafter"/>
</dbReference>
<evidence type="ECO:0000256" key="7">
    <source>
        <dbReference type="ARBA" id="ARBA00023136"/>
    </source>
</evidence>
<dbReference type="InterPro" id="IPR050297">
    <property type="entry name" value="LipidA_mod_glycosyltrf_83"/>
</dbReference>
<evidence type="ECO:0000256" key="4">
    <source>
        <dbReference type="ARBA" id="ARBA00022679"/>
    </source>
</evidence>
<feature type="transmembrane region" description="Helical" evidence="8">
    <location>
        <begin position="311"/>
        <end position="327"/>
    </location>
</feature>
<feature type="transmembrane region" description="Helical" evidence="8">
    <location>
        <begin position="186"/>
        <end position="209"/>
    </location>
</feature>
<feature type="transmembrane region" description="Helical" evidence="8">
    <location>
        <begin position="258"/>
        <end position="276"/>
    </location>
</feature>
<dbReference type="PANTHER" id="PTHR33908">
    <property type="entry name" value="MANNOSYLTRANSFERASE YKCB-RELATED"/>
    <property type="match status" value="1"/>
</dbReference>
<feature type="transmembrane region" description="Helical" evidence="8">
    <location>
        <begin position="121"/>
        <end position="139"/>
    </location>
</feature>
<feature type="transmembrane region" description="Helical" evidence="8">
    <location>
        <begin position="230"/>
        <end position="252"/>
    </location>
</feature>
<dbReference type="EC" id="2.4.-.-" evidence="10"/>
<evidence type="ECO:0000256" key="6">
    <source>
        <dbReference type="ARBA" id="ARBA00022989"/>
    </source>
</evidence>
<keyword evidence="2" id="KW-1003">Cell membrane</keyword>
<dbReference type="EMBL" id="CP108195">
    <property type="protein sequence ID" value="WTS13367.1"/>
    <property type="molecule type" value="Genomic_DNA"/>
</dbReference>
<dbReference type="InterPro" id="IPR038731">
    <property type="entry name" value="RgtA/B/C-like"/>
</dbReference>
<evidence type="ECO:0000256" key="2">
    <source>
        <dbReference type="ARBA" id="ARBA00022475"/>
    </source>
</evidence>
<keyword evidence="5 8" id="KW-0812">Transmembrane</keyword>
<evidence type="ECO:0000256" key="3">
    <source>
        <dbReference type="ARBA" id="ARBA00022676"/>
    </source>
</evidence>
<keyword evidence="6 8" id="KW-1133">Transmembrane helix</keyword>
<keyword evidence="4 10" id="KW-0808">Transferase</keyword>
<gene>
    <name evidence="10" type="ORF">OHU69_21335</name>
</gene>
<evidence type="ECO:0000256" key="8">
    <source>
        <dbReference type="SAM" id="Phobius"/>
    </source>
</evidence>
<keyword evidence="7 8" id="KW-0472">Membrane</keyword>
<evidence type="ECO:0000256" key="5">
    <source>
        <dbReference type="ARBA" id="ARBA00022692"/>
    </source>
</evidence>
<dbReference type="AlphaFoldDB" id="A0AAU1U676"/>
<evidence type="ECO:0000259" key="9">
    <source>
        <dbReference type="Pfam" id="PF13231"/>
    </source>
</evidence>
<dbReference type="PANTHER" id="PTHR33908:SF3">
    <property type="entry name" value="UNDECAPRENYL PHOSPHATE-ALPHA-4-AMINO-4-DEOXY-L-ARABINOSE ARABINOSYL TRANSFERASE"/>
    <property type="match status" value="1"/>
</dbReference>
<feature type="transmembrane region" description="Helical" evidence="8">
    <location>
        <begin position="96"/>
        <end position="115"/>
    </location>
</feature>
<proteinExistence type="predicted"/>
<protein>
    <submittedName>
        <fullName evidence="10">Glycosyltransferase family 39 protein</fullName>
        <ecNumber evidence="10">2.4.-.-</ecNumber>
    </submittedName>
</protein>
<feature type="transmembrane region" description="Helical" evidence="8">
    <location>
        <begin position="288"/>
        <end position="305"/>
    </location>
</feature>
<comment type="subcellular location">
    <subcellularLocation>
        <location evidence="1">Cell membrane</location>
        <topology evidence="1">Multi-pass membrane protein</topology>
    </subcellularLocation>
</comment>
<keyword evidence="3 10" id="KW-0328">Glycosyltransferase</keyword>
<dbReference type="GO" id="GO:0005886">
    <property type="term" value="C:plasma membrane"/>
    <property type="evidence" value="ECO:0007669"/>
    <property type="project" value="UniProtKB-SubCell"/>
</dbReference>
<evidence type="ECO:0000256" key="1">
    <source>
        <dbReference type="ARBA" id="ARBA00004651"/>
    </source>
</evidence>
<name>A0AAU1U676_9ACTN</name>
<feature type="domain" description="Glycosyltransferase RgtA/B/C/D-like" evidence="9">
    <location>
        <begin position="55"/>
        <end position="205"/>
    </location>
</feature>
<dbReference type="Pfam" id="PF13231">
    <property type="entry name" value="PMT_2"/>
    <property type="match status" value="1"/>
</dbReference>
<organism evidence="10">
    <name type="scientific">Streptomyces sp. NBC_00119</name>
    <dbReference type="NCBI Taxonomy" id="2975659"/>
    <lineage>
        <taxon>Bacteria</taxon>
        <taxon>Bacillati</taxon>
        <taxon>Actinomycetota</taxon>
        <taxon>Actinomycetes</taxon>
        <taxon>Kitasatosporales</taxon>
        <taxon>Streptomycetaceae</taxon>
        <taxon>Streptomyces</taxon>
    </lineage>
</organism>